<feature type="domain" description="Glutaredoxin" evidence="1">
    <location>
        <begin position="4"/>
        <end position="62"/>
    </location>
</feature>
<dbReference type="CDD" id="cd02976">
    <property type="entry name" value="NrdH"/>
    <property type="match status" value="1"/>
</dbReference>
<dbReference type="InterPro" id="IPR051548">
    <property type="entry name" value="Grx-like_ET"/>
</dbReference>
<dbReference type="EMBL" id="BAAACP010000034">
    <property type="protein sequence ID" value="GAA0866594.1"/>
    <property type="molecule type" value="Genomic_DNA"/>
</dbReference>
<evidence type="ECO:0000313" key="2">
    <source>
        <dbReference type="EMBL" id="GAA0866594.1"/>
    </source>
</evidence>
<dbReference type="Gene3D" id="3.40.30.10">
    <property type="entry name" value="Glutaredoxin"/>
    <property type="match status" value="1"/>
</dbReference>
<dbReference type="SUPFAM" id="SSF52833">
    <property type="entry name" value="Thioredoxin-like"/>
    <property type="match status" value="1"/>
</dbReference>
<comment type="caution">
    <text evidence="2">The sequence shown here is derived from an EMBL/GenBank/DDBJ whole genome shotgun (WGS) entry which is preliminary data.</text>
</comment>
<protein>
    <recommendedName>
        <fullName evidence="1">Glutaredoxin domain-containing protein</fullName>
    </recommendedName>
</protein>
<dbReference type="Proteomes" id="UP001400965">
    <property type="component" value="Unassembled WGS sequence"/>
</dbReference>
<dbReference type="InterPro" id="IPR002109">
    <property type="entry name" value="Glutaredoxin"/>
</dbReference>
<name>A0ABN1MB65_9FIRM</name>
<evidence type="ECO:0000259" key="1">
    <source>
        <dbReference type="Pfam" id="PF00462"/>
    </source>
</evidence>
<sequence length="78" mass="9078">MKKVEVFSSNTCKNCVDLKNYLKANNIEYIEYNISKDQEARKNLIQLGYMSVPLTLIDGEHVLGFDRIRIDQLLNKNN</sequence>
<keyword evidence="3" id="KW-1185">Reference proteome</keyword>
<dbReference type="PANTHER" id="PTHR34386">
    <property type="entry name" value="GLUTAREDOXIN"/>
    <property type="match status" value="1"/>
</dbReference>
<dbReference type="PANTHER" id="PTHR34386:SF1">
    <property type="entry name" value="GLUTAREDOXIN-LIKE PROTEIN NRDH"/>
    <property type="match status" value="1"/>
</dbReference>
<dbReference type="PROSITE" id="PS51354">
    <property type="entry name" value="GLUTAREDOXIN_2"/>
    <property type="match status" value="1"/>
</dbReference>
<accession>A0ABN1MB65</accession>
<dbReference type="RefSeq" id="WP_147548196.1">
    <property type="nucleotide sequence ID" value="NZ_BAAACP010000034.1"/>
</dbReference>
<organism evidence="2 3">
    <name type="scientific">Paraclostridium tenue</name>
    <dbReference type="NCBI Taxonomy" id="1737"/>
    <lineage>
        <taxon>Bacteria</taxon>
        <taxon>Bacillati</taxon>
        <taxon>Bacillota</taxon>
        <taxon>Clostridia</taxon>
        <taxon>Peptostreptococcales</taxon>
        <taxon>Peptostreptococcaceae</taxon>
        <taxon>Paraclostridium</taxon>
    </lineage>
</organism>
<evidence type="ECO:0000313" key="3">
    <source>
        <dbReference type="Proteomes" id="UP001400965"/>
    </source>
</evidence>
<proteinExistence type="predicted"/>
<dbReference type="Pfam" id="PF00462">
    <property type="entry name" value="Glutaredoxin"/>
    <property type="match status" value="1"/>
</dbReference>
<reference evidence="2 3" key="1">
    <citation type="journal article" date="2019" name="Int. J. Syst. Evol. Microbiol.">
        <title>The Global Catalogue of Microorganisms (GCM) 10K type strain sequencing project: providing services to taxonomists for standard genome sequencing and annotation.</title>
        <authorList>
            <consortium name="The Broad Institute Genomics Platform"/>
            <consortium name="The Broad Institute Genome Sequencing Center for Infectious Disease"/>
            <person name="Wu L."/>
            <person name="Ma J."/>
        </authorList>
    </citation>
    <scope>NUCLEOTIDE SEQUENCE [LARGE SCALE GENOMIC DNA]</scope>
    <source>
        <strain evidence="2 3">JCM 6486</strain>
    </source>
</reference>
<dbReference type="InterPro" id="IPR036249">
    <property type="entry name" value="Thioredoxin-like_sf"/>
</dbReference>
<gene>
    <name evidence="2" type="ORF">GCM10008917_28340</name>
</gene>